<organism evidence="9">
    <name type="scientific">Ignavibacterium album</name>
    <dbReference type="NCBI Taxonomy" id="591197"/>
    <lineage>
        <taxon>Bacteria</taxon>
        <taxon>Pseudomonadati</taxon>
        <taxon>Ignavibacteriota</taxon>
        <taxon>Ignavibacteria</taxon>
        <taxon>Ignavibacteriales</taxon>
        <taxon>Ignavibacteriaceae</taxon>
        <taxon>Ignavibacterium</taxon>
    </lineage>
</organism>
<dbReference type="InterPro" id="IPR045090">
    <property type="entry name" value="Pept_M3A_M3B"/>
</dbReference>
<feature type="domain" description="Peptidase M3A/M3B catalytic" evidence="7">
    <location>
        <begin position="221"/>
        <end position="599"/>
    </location>
</feature>
<comment type="function">
    <text evidence="6">Has oligopeptidase activity and degrades a variety of small bioactive peptides.</text>
</comment>
<evidence type="ECO:0000259" key="8">
    <source>
        <dbReference type="Pfam" id="PF08439"/>
    </source>
</evidence>
<dbReference type="Gene3D" id="1.10.287.830">
    <property type="entry name" value="putative peptidase helix hairpin domain like"/>
    <property type="match status" value="1"/>
</dbReference>
<keyword evidence="3 6" id="KW-0378">Hydrolase</keyword>
<dbReference type="GO" id="GO:0006518">
    <property type="term" value="P:peptide metabolic process"/>
    <property type="evidence" value="ECO:0007669"/>
    <property type="project" value="TreeGrafter"/>
</dbReference>
<evidence type="ECO:0000256" key="2">
    <source>
        <dbReference type="ARBA" id="ARBA00022723"/>
    </source>
</evidence>
<dbReference type="SUPFAM" id="SSF55486">
    <property type="entry name" value="Metalloproteases ('zincins'), catalytic domain"/>
    <property type="match status" value="1"/>
</dbReference>
<evidence type="ECO:0000256" key="6">
    <source>
        <dbReference type="RuleBase" id="RU368091"/>
    </source>
</evidence>
<evidence type="ECO:0000256" key="1">
    <source>
        <dbReference type="ARBA" id="ARBA00022670"/>
    </source>
</evidence>
<dbReference type="GO" id="GO:0004222">
    <property type="term" value="F:metalloendopeptidase activity"/>
    <property type="evidence" value="ECO:0007669"/>
    <property type="project" value="UniProtKB-UniRule"/>
</dbReference>
<protein>
    <recommendedName>
        <fullName evidence="6">Oligopeptidase F</fullName>
        <ecNumber evidence="6">3.4.24.-</ecNumber>
    </recommendedName>
</protein>
<gene>
    <name evidence="9" type="primary">pepF</name>
    <name evidence="9" type="ORF">ENS31_04165</name>
</gene>
<dbReference type="Pfam" id="PF08439">
    <property type="entry name" value="Peptidase_M3_N"/>
    <property type="match status" value="1"/>
</dbReference>
<feature type="domain" description="Oligopeptidase F N-terminal" evidence="8">
    <location>
        <begin position="130"/>
        <end position="199"/>
    </location>
</feature>
<dbReference type="AlphaFoldDB" id="A0A7V2ZIM8"/>
<reference evidence="9" key="1">
    <citation type="journal article" date="2020" name="mSystems">
        <title>Genome- and Community-Level Interaction Insights into Carbon Utilization and Element Cycling Functions of Hydrothermarchaeota in Hydrothermal Sediment.</title>
        <authorList>
            <person name="Zhou Z."/>
            <person name="Liu Y."/>
            <person name="Xu W."/>
            <person name="Pan J."/>
            <person name="Luo Z.H."/>
            <person name="Li M."/>
        </authorList>
    </citation>
    <scope>NUCLEOTIDE SEQUENCE [LARGE SCALE GENOMIC DNA]</scope>
    <source>
        <strain evidence="9">SpSt-479</strain>
    </source>
</reference>
<dbReference type="InterPro" id="IPR042088">
    <property type="entry name" value="OligoPept_F_C"/>
</dbReference>
<dbReference type="Pfam" id="PF01432">
    <property type="entry name" value="Peptidase_M3"/>
    <property type="match status" value="1"/>
</dbReference>
<dbReference type="PANTHER" id="PTHR11804">
    <property type="entry name" value="PROTEASE M3 THIMET OLIGOPEPTIDASE-RELATED"/>
    <property type="match status" value="1"/>
</dbReference>
<sequence length="615" mass="71989">MEFNQLLKLYHNSETLTTQLPARDQIDEKYKWNLKDIYESDELWEEDFQWTISNLKRYSEFKGKLNRSATTLLNCLKLDEEIGIKLERLSLYAMLSKDSDMRVSKYHAMDEKIKNLYARASSESSFIKPEILSIDENILRKWLEENSELRIYEHFLDDILREKPHTLDSDTESILALSTEIAHVPYNTYSIFTNADMKFPSVQDEYGNEIQMSHGRYYAAMYSKDRSFRERAFKSYLTPYKEYVNSLNSLFTGNLKANIFYANVRKYKSAREAALSKNNIPLSVYDNLVDAVNQNFTPMYRWAKIKKELLGVEKLHPYDIYVTLFDQKYEKKYSFDEAVQIVLNSLEVMGDDYLSSLKKAFNERWIDVYETAGKRSGAYSSGTTFGVHPYVMLNWTNLLNDVFTLAHEMGHNMHSYYTGLTQPFHYANYSIFLAEVASTFNESLLLDYLIKNSKSKEEKLHLLERYLNNITSTFYRQVMFAEFEKIVYEKTESGEALTPEQLCEIYGSLFLKYWGPEMQVDEEETFTWARVPHFYYNFYVFQYATGMAASETLAHKVKVEGKPAVERYIDFLKAGNSDYPINVLRKAGVDMNSPEPVLSITKKMNSILDELESLL</sequence>
<name>A0A7V2ZIM8_9BACT</name>
<keyword evidence="1 6" id="KW-0645">Protease</keyword>
<dbReference type="EMBL" id="DSUJ01000008">
    <property type="protein sequence ID" value="HFI90714.1"/>
    <property type="molecule type" value="Genomic_DNA"/>
</dbReference>
<dbReference type="Gene3D" id="1.10.1370.20">
    <property type="entry name" value="Oligoendopeptidase f, C-terminal domain"/>
    <property type="match status" value="1"/>
</dbReference>
<keyword evidence="4 6" id="KW-0862">Zinc</keyword>
<accession>A0A7V2ZIM8</accession>
<dbReference type="InterPro" id="IPR004438">
    <property type="entry name" value="Peptidase_M3B"/>
</dbReference>
<proteinExistence type="inferred from homology"/>
<keyword evidence="2 6" id="KW-0479">Metal-binding</keyword>
<evidence type="ECO:0000256" key="3">
    <source>
        <dbReference type="ARBA" id="ARBA00022801"/>
    </source>
</evidence>
<evidence type="ECO:0000259" key="7">
    <source>
        <dbReference type="Pfam" id="PF01432"/>
    </source>
</evidence>
<evidence type="ECO:0000313" key="9">
    <source>
        <dbReference type="EMBL" id="HFI90714.1"/>
    </source>
</evidence>
<dbReference type="GO" id="GO:0046872">
    <property type="term" value="F:metal ion binding"/>
    <property type="evidence" value="ECO:0007669"/>
    <property type="project" value="UniProtKB-UniRule"/>
</dbReference>
<evidence type="ECO:0000256" key="5">
    <source>
        <dbReference type="ARBA" id="ARBA00023049"/>
    </source>
</evidence>
<dbReference type="CDD" id="cd09608">
    <property type="entry name" value="M3B_PepF"/>
    <property type="match status" value="1"/>
</dbReference>
<comment type="cofactor">
    <cofactor evidence="6">
        <name>Zn(2+)</name>
        <dbReference type="ChEBI" id="CHEBI:29105"/>
    </cofactor>
    <text evidence="6">Binds 1 zinc ion.</text>
</comment>
<dbReference type="GO" id="GO:0006508">
    <property type="term" value="P:proteolysis"/>
    <property type="evidence" value="ECO:0007669"/>
    <property type="project" value="UniProtKB-KW"/>
</dbReference>
<dbReference type="PANTHER" id="PTHR11804:SF84">
    <property type="entry name" value="SACCHAROLYSIN"/>
    <property type="match status" value="1"/>
</dbReference>
<dbReference type="EC" id="3.4.24.-" evidence="6"/>
<comment type="similarity">
    <text evidence="6">Belongs to the peptidase M3B family.</text>
</comment>
<dbReference type="NCBIfam" id="TIGR00181">
    <property type="entry name" value="pepF"/>
    <property type="match status" value="1"/>
</dbReference>
<comment type="caution">
    <text evidence="9">The sequence shown here is derived from an EMBL/GenBank/DDBJ whole genome shotgun (WGS) entry which is preliminary data.</text>
</comment>
<keyword evidence="5 6" id="KW-0482">Metalloprotease</keyword>
<dbReference type="InterPro" id="IPR001567">
    <property type="entry name" value="Pept_M3A_M3B_dom"/>
</dbReference>
<dbReference type="Gene3D" id="1.20.140.70">
    <property type="entry name" value="Oligopeptidase f, N-terminal domain"/>
    <property type="match status" value="1"/>
</dbReference>
<evidence type="ECO:0000256" key="4">
    <source>
        <dbReference type="ARBA" id="ARBA00022833"/>
    </source>
</evidence>
<dbReference type="InterPro" id="IPR013647">
    <property type="entry name" value="OligopepF_N_dom"/>
</dbReference>